<dbReference type="OrthoDB" id="351007at2157"/>
<name>N0BB43_9EURY</name>
<keyword evidence="2" id="KW-1185">Reference proteome</keyword>
<dbReference type="RefSeq" id="WP_015589817.1">
    <property type="nucleotide sequence ID" value="NC_021169.1"/>
</dbReference>
<organism evidence="1 2">
    <name type="scientific">Archaeoglobus sulfaticallidus PM70-1</name>
    <dbReference type="NCBI Taxonomy" id="387631"/>
    <lineage>
        <taxon>Archaea</taxon>
        <taxon>Methanobacteriati</taxon>
        <taxon>Methanobacteriota</taxon>
        <taxon>Archaeoglobi</taxon>
        <taxon>Archaeoglobales</taxon>
        <taxon>Archaeoglobaceae</taxon>
        <taxon>Archaeoglobus</taxon>
    </lineage>
</organism>
<evidence type="ECO:0008006" key="3">
    <source>
        <dbReference type="Google" id="ProtNLM"/>
    </source>
</evidence>
<dbReference type="KEGG" id="ast:Asulf_00183"/>
<proteinExistence type="predicted"/>
<dbReference type="HOGENOM" id="CLU_968379_0_0_2"/>
<evidence type="ECO:0000313" key="2">
    <source>
        <dbReference type="Proteomes" id="UP000013307"/>
    </source>
</evidence>
<protein>
    <recommendedName>
        <fullName evidence="3">Peptidase C39-like domain-containing protein</fullName>
    </recommendedName>
</protein>
<dbReference type="AlphaFoldDB" id="N0BB43"/>
<dbReference type="Pfam" id="PF21819">
    <property type="entry name" value="DUF6885"/>
    <property type="match status" value="1"/>
</dbReference>
<gene>
    <name evidence="1" type="ORF">Asulf_00183</name>
</gene>
<accession>N0BB43</accession>
<dbReference type="STRING" id="387631.Asulf_00183"/>
<dbReference type="GeneID" id="25398452"/>
<dbReference type="InterPro" id="IPR049252">
    <property type="entry name" value="DUF6885"/>
</dbReference>
<evidence type="ECO:0000313" key="1">
    <source>
        <dbReference type="EMBL" id="AGK60218.1"/>
    </source>
</evidence>
<dbReference type="EMBL" id="CP005290">
    <property type="protein sequence ID" value="AGK60218.1"/>
    <property type="molecule type" value="Genomic_DNA"/>
</dbReference>
<dbReference type="Proteomes" id="UP000013307">
    <property type="component" value="Chromosome"/>
</dbReference>
<sequence length="287" mass="33712">MRFSVKLLDNFFDIHEEYVKIGSQKENTCGAFSLGCILRGIGFRDLSIDYLAYLARMNIHRNEQRKCDEAREGVSRGELRESFARRLYNEFWYEYEYRVTDDYSESGIGPEGLVLACEKATNGRISCIPVPSRKGNEIYFTKEKFSQLIDYILSEKEVEVVLNYHTSKLLDPNGKFYFLERIIEFNEHPEFFEKWKWNVGHFVGFAGVVEFENSRWILIRDTYKKYGFNGYHLQPEECVRNALLRDDGREGGMLIVVESERKEEIEESLKELGLKISLWDNGSPYVE</sequence>
<reference evidence="1 2" key="1">
    <citation type="journal article" date="2013" name="Genome Announc.">
        <title>Complete Genome Sequence of the Thermophilic and Facultatively Chemolithoautotrophic Sulfate Reducer Archaeoglobus sulfaticallidus Strain PM70-1T.</title>
        <authorList>
            <person name="Stokke R."/>
            <person name="Hocking W.P."/>
            <person name="Steinsbu B.O."/>
            <person name="Steen I.H."/>
        </authorList>
    </citation>
    <scope>NUCLEOTIDE SEQUENCE [LARGE SCALE GENOMIC DNA]</scope>
    <source>
        <strain evidence="1">PM70-1</strain>
    </source>
</reference>